<dbReference type="OrthoDB" id="7999151at2"/>
<gene>
    <name evidence="1" type="ORF">F6X53_31150</name>
</gene>
<protein>
    <submittedName>
        <fullName evidence="1">Uncharacterized protein</fullName>
    </submittedName>
</protein>
<proteinExistence type="predicted"/>
<sequence>MTRDIDWGRYAVVHWTVNRLWESGAFRPCGQTRAFAELAQAVLFTTGLDREHRQTARVDCGGQTYHLADIERLAERSDYPHLYELAAA</sequence>
<comment type="caution">
    <text evidence="1">The sequence shown here is derived from an EMBL/GenBank/DDBJ whole genome shotgun (WGS) entry which is preliminary data.</text>
</comment>
<accession>A0A6L3SRE3</accession>
<keyword evidence="2" id="KW-1185">Reference proteome</keyword>
<evidence type="ECO:0000313" key="1">
    <source>
        <dbReference type="EMBL" id="KAB1069239.1"/>
    </source>
</evidence>
<dbReference type="Proteomes" id="UP000474159">
    <property type="component" value="Unassembled WGS sequence"/>
</dbReference>
<dbReference type="AlphaFoldDB" id="A0A6L3SRE3"/>
<evidence type="ECO:0000313" key="2">
    <source>
        <dbReference type="Proteomes" id="UP000474159"/>
    </source>
</evidence>
<dbReference type="EMBL" id="VZZK01000078">
    <property type="protein sequence ID" value="KAB1069239.1"/>
    <property type="molecule type" value="Genomic_DNA"/>
</dbReference>
<dbReference type="RefSeq" id="WP_151005674.1">
    <property type="nucleotide sequence ID" value="NZ_BPQY01000056.1"/>
</dbReference>
<organism evidence="1 2">
    <name type="scientific">Methylobacterium soli</name>
    <dbReference type="NCBI Taxonomy" id="553447"/>
    <lineage>
        <taxon>Bacteria</taxon>
        <taxon>Pseudomonadati</taxon>
        <taxon>Pseudomonadota</taxon>
        <taxon>Alphaproteobacteria</taxon>
        <taxon>Hyphomicrobiales</taxon>
        <taxon>Methylobacteriaceae</taxon>
        <taxon>Methylobacterium</taxon>
    </lineage>
</organism>
<name>A0A6L3SRE3_9HYPH</name>
<reference evidence="1 2" key="1">
    <citation type="submission" date="2019-09" db="EMBL/GenBank/DDBJ databases">
        <title>YIM 48816 draft genome.</title>
        <authorList>
            <person name="Jiang L."/>
        </authorList>
    </citation>
    <scope>NUCLEOTIDE SEQUENCE [LARGE SCALE GENOMIC DNA]</scope>
    <source>
        <strain evidence="1 2">YIM 48816</strain>
    </source>
</reference>